<evidence type="ECO:0000313" key="1">
    <source>
        <dbReference type="EMBL" id="QQK06906.1"/>
    </source>
</evidence>
<sequence>MIFKLYINKKNIKNLIRQIKEIRLLEDSNKLLTSLDLSDSTTELIEEINKLIEENTKSKKEAKKQNLKFKEEVTNLSHDFRTPVTSIKGFVELIQDGSISEEEKEEYINIVNNKINILTDTVEAFYEISKYESEDYKIELEPLSLYEVAVENIIPFYEDFNKKNIDVEIKIDENIPKILLDKRASSRIFINLVQNALTYAESYFKLEIVEEECLKIIAKNNSNNINEKIIDKIFDRTFMGRDFREAGRFGLGLYIVKELVVLQNGKIDANYENNEFTIEICF</sequence>
<keyword evidence="1" id="KW-0808">Transferase</keyword>
<proteinExistence type="predicted"/>
<evidence type="ECO:0000313" key="2">
    <source>
        <dbReference type="Proteomes" id="UP000595814"/>
    </source>
</evidence>
<gene>
    <name evidence="1" type="ORF">JFY71_06030</name>
</gene>
<dbReference type="Proteomes" id="UP000595814">
    <property type="component" value="Chromosome"/>
</dbReference>
<name>A0AC61MML7_9FIRM</name>
<reference evidence="1 2" key="1">
    <citation type="journal article" date="2022" name="Int. J. Syst. Evol. Microbiol.">
        <title>Miniphocaeibacter halophilus sp. nov., an ammonium-tolerant acetate-producing bacterium isolated from a biogas system.</title>
        <authorList>
            <person name="Schnurer A."/>
            <person name="Singh A."/>
            <person name="Bi S."/>
            <person name="Qiao W."/>
            <person name="Westerholm M."/>
        </authorList>
    </citation>
    <scope>NUCLEOTIDE SEQUENCE [LARGE SCALE GENOMIC DNA]</scope>
    <source>
        <strain evidence="1 2">AMB_01</strain>
    </source>
</reference>
<accession>A0AC61MML7</accession>
<organism evidence="1 2">
    <name type="scientific">Miniphocaeibacter halophilus</name>
    <dbReference type="NCBI Taxonomy" id="2931922"/>
    <lineage>
        <taxon>Bacteria</taxon>
        <taxon>Bacillati</taxon>
        <taxon>Bacillota</taxon>
        <taxon>Tissierellia</taxon>
        <taxon>Tissierellales</taxon>
        <taxon>Peptoniphilaceae</taxon>
        <taxon>Miniphocaeibacter</taxon>
    </lineage>
</organism>
<protein>
    <submittedName>
        <fullName evidence="1">HAMP domain-containing histidine kinase</fullName>
    </submittedName>
</protein>
<keyword evidence="2" id="KW-1185">Reference proteome</keyword>
<dbReference type="EMBL" id="CP066744">
    <property type="protein sequence ID" value="QQK06906.1"/>
    <property type="molecule type" value="Genomic_DNA"/>
</dbReference>
<keyword evidence="1" id="KW-0418">Kinase</keyword>